<dbReference type="InterPro" id="IPR032427">
    <property type="entry name" value="P22_portal"/>
</dbReference>
<evidence type="ECO:0000313" key="2">
    <source>
        <dbReference type="EMBL" id="AYJ85771.1"/>
    </source>
</evidence>
<organism evidence="2 3">
    <name type="scientific">Sphingomonas paeninsulae</name>
    <dbReference type="NCBI Taxonomy" id="2319844"/>
    <lineage>
        <taxon>Bacteria</taxon>
        <taxon>Pseudomonadati</taxon>
        <taxon>Pseudomonadota</taxon>
        <taxon>Alphaproteobacteria</taxon>
        <taxon>Sphingomonadales</taxon>
        <taxon>Sphingomonadaceae</taxon>
        <taxon>Sphingomonas</taxon>
    </lineage>
</organism>
<accession>A0A494TJ22</accession>
<keyword evidence="3" id="KW-1185">Reference proteome</keyword>
<dbReference type="RefSeq" id="WP_121152396.1">
    <property type="nucleotide sequence ID" value="NZ_CP032829.1"/>
</dbReference>
<dbReference type="KEGG" id="spha:D3Y57_07030"/>
<gene>
    <name evidence="2" type="ORF">D3Y57_07030</name>
</gene>
<evidence type="ECO:0000256" key="1">
    <source>
        <dbReference type="SAM" id="MobiDB-lite"/>
    </source>
</evidence>
<dbReference type="Pfam" id="PF16510">
    <property type="entry name" value="P22_portal"/>
    <property type="match status" value="1"/>
</dbReference>
<dbReference type="OrthoDB" id="1632915at2"/>
<sequence>MLEPTVTGVAESAAPVEADPDKPLAAFDLEDGKFVELVRKWFLEASKKKQPIMRKRKVDHEMYAGKQWSETDTSGPANAKRPRLTINLILTMINAVEGEERTNRQEMKFYGTGGEDDENAANLNRILKWIVKGCGGEFALSQQFRNGAISGEGWVVPEVDFFDDPEGKIKLAFVPDAEMFDDPLSVSPVGDDARRRQRAKQMTEDELEARWPGCAAQLRSNTEGGELGTERDGKGFRDIYLDPADQVNSPKLYNCDTKMWTVLETWWWQIESGWVVINEQTGLMEEKTEEEFSQLQDQRAQDIQNAQVQAINAQLTAAINPPALGQPVMPQPQIPPPLQAKQRPLRKFYQAFTVYDVLLEKKASPMPRLKRIPYIPVRAMFDSTNGEWFGLVRPVTDVQKQHNVEQSTIVALIQLMGKGSWKGPKGSFHNKHEWETKLGQTGQLLEYNAARGEPKPIEVPPIPRHLVDLAMTRPQMIREISGVNVEMTGQRQGSDAGVVMEMRKKAARTSLAPLFDNFRHTKIELGMVLLAYIQTYISVGRMIRVVGPDGAAAVSMTTDMSIGQYDVTVEETDSSVNDRMATLNILQTTLPQVMSAGIPVPPEFIDLLPMPPHVRDAWKRLVLWQMTTAGTLPPPDWKAGDPIPPPPGMPLPPGVVPSGAPAPQPAQ</sequence>
<dbReference type="AlphaFoldDB" id="A0A494TJ22"/>
<evidence type="ECO:0000313" key="3">
    <source>
        <dbReference type="Proteomes" id="UP000276254"/>
    </source>
</evidence>
<evidence type="ECO:0008006" key="4">
    <source>
        <dbReference type="Google" id="ProtNLM"/>
    </source>
</evidence>
<protein>
    <recommendedName>
        <fullName evidence="4">Portal protein</fullName>
    </recommendedName>
</protein>
<reference evidence="2 3" key="1">
    <citation type="submission" date="2018-09" db="EMBL/GenBank/DDBJ databases">
        <title>Sphingomonas peninsula sp. nov., isolated from fildes peninsula, Antarctic soil.</title>
        <authorList>
            <person name="Yingchao G."/>
        </authorList>
    </citation>
    <scope>NUCLEOTIDE SEQUENCE [LARGE SCALE GENOMIC DNA]</scope>
    <source>
        <strain evidence="2 3">YZ-8</strain>
    </source>
</reference>
<feature type="region of interest" description="Disordered" evidence="1">
    <location>
        <begin position="633"/>
        <end position="667"/>
    </location>
</feature>
<proteinExistence type="predicted"/>
<dbReference type="Proteomes" id="UP000276254">
    <property type="component" value="Chromosome"/>
</dbReference>
<name>A0A494TJ22_SPHPE</name>
<dbReference type="EMBL" id="CP032829">
    <property type="protein sequence ID" value="AYJ85771.1"/>
    <property type="molecule type" value="Genomic_DNA"/>
</dbReference>